<dbReference type="NCBIfam" id="NF002708">
    <property type="entry name" value="PRK02515.1"/>
    <property type="match status" value="1"/>
</dbReference>
<keyword evidence="6 7" id="KW-0604">Photosystem II</keyword>
<comment type="similarity">
    <text evidence="2 7">Belongs to the PsbU family.</text>
</comment>
<keyword evidence="9" id="KW-1185">Reference proteome</keyword>
<keyword evidence="3 7" id="KW-0249">Electron transport</keyword>
<dbReference type="Proteomes" id="UP000032946">
    <property type="component" value="Chromosome"/>
</dbReference>
<dbReference type="HAMAP" id="MF_00589">
    <property type="entry name" value="PSII_PsbU"/>
    <property type="match status" value="1"/>
</dbReference>
<keyword evidence="4 7" id="KW-0793">Thylakoid</keyword>
<dbReference type="GO" id="GO:0019898">
    <property type="term" value="C:extrinsic component of membrane"/>
    <property type="evidence" value="ECO:0007669"/>
    <property type="project" value="InterPro"/>
</dbReference>
<comment type="subcellular location">
    <subcellularLocation>
        <location evidence="7">Cellular thylakoid membrane</location>
        <topology evidence="7">Peripheral membrane protein</topology>
        <orientation evidence="7">Lumenal side</orientation>
    </subcellularLocation>
    <subcellularLocation>
        <location evidence="1">Membrane</location>
        <topology evidence="1">Peripheral membrane protein</topology>
    </subcellularLocation>
</comment>
<dbReference type="GO" id="GO:0009654">
    <property type="term" value="C:photosystem II oxygen evolving complex"/>
    <property type="evidence" value="ECO:0007669"/>
    <property type="project" value="InterPro"/>
</dbReference>
<dbReference type="InterPro" id="IPR010527">
    <property type="entry name" value="PSII_PsbU"/>
</dbReference>
<evidence type="ECO:0000256" key="3">
    <source>
        <dbReference type="ARBA" id="ARBA00022982"/>
    </source>
</evidence>
<evidence type="ECO:0000313" key="8">
    <source>
        <dbReference type="EMBL" id="CDM96560.1"/>
    </source>
</evidence>
<comment type="function">
    <text evidence="7">One of the extrinsic, lumenal subunits of photosystem II (PSII). PSII is a light-driven water plastoquinone oxidoreductase, using light energy to abstract electrons from H(2)O, generating a proton gradient subsequently used for ATP formation. The extrinsic proteins stabilize the structure of photosystem II oxygen-evolving complex (OEC), the ion environment of oxygen evolution and protect the OEC against heat-induced inactivation.</text>
</comment>
<evidence type="ECO:0000256" key="4">
    <source>
        <dbReference type="ARBA" id="ARBA00023078"/>
    </source>
</evidence>
<organism evidence="8 9">
    <name type="scientific">Limnospira indica PCC 8005</name>
    <dbReference type="NCBI Taxonomy" id="376219"/>
    <lineage>
        <taxon>Bacteria</taxon>
        <taxon>Bacillati</taxon>
        <taxon>Cyanobacteriota</taxon>
        <taxon>Cyanophyceae</taxon>
        <taxon>Oscillatoriophycideae</taxon>
        <taxon>Oscillatoriales</taxon>
        <taxon>Sirenicapillariaceae</taxon>
        <taxon>Limnospira</taxon>
    </lineage>
</organism>
<evidence type="ECO:0000256" key="6">
    <source>
        <dbReference type="ARBA" id="ARBA00023276"/>
    </source>
</evidence>
<evidence type="ECO:0000256" key="5">
    <source>
        <dbReference type="ARBA" id="ARBA00023136"/>
    </source>
</evidence>
<reference evidence="8 9" key="1">
    <citation type="submission" date="2014-02" db="EMBL/GenBank/DDBJ databases">
        <authorList>
            <person name="Genoscope - CEA"/>
        </authorList>
    </citation>
    <scope>NUCLEOTIDE SEQUENCE [LARGE SCALE GENOMIC DNA]</scope>
    <source>
        <strain evidence="8 9">PCC 8005</strain>
    </source>
</reference>
<dbReference type="RefSeq" id="WP_006624378.1">
    <property type="nucleotide sequence ID" value="NZ_FO818640.1"/>
</dbReference>
<dbReference type="GO" id="GO:0015979">
    <property type="term" value="P:photosynthesis"/>
    <property type="evidence" value="ECO:0007669"/>
    <property type="project" value="UniProtKB-UniRule"/>
</dbReference>
<dbReference type="GO" id="GO:0042549">
    <property type="term" value="P:photosystem II stabilization"/>
    <property type="evidence" value="ECO:0007669"/>
    <property type="project" value="InterPro"/>
</dbReference>
<evidence type="ECO:0000313" key="9">
    <source>
        <dbReference type="Proteomes" id="UP000032946"/>
    </source>
</evidence>
<evidence type="ECO:0000256" key="2">
    <source>
        <dbReference type="ARBA" id="ARBA00010827"/>
    </source>
</evidence>
<keyword evidence="7" id="KW-0813">Transport</keyword>
<sequence length="144" mass="15999">MKRLGQVLALVGLLVGLLGWSVPQPAWAADLSFVQLRSLQAPVLAEVNRRNKADAKLGTEFGKKLDLNNSSIREFRQYPGMFPTLAKIIIDAAPYDSVEEVLEIPGLTDAQKEIIERYIGEFTITPVEPILQEGDFRLNTGVYD</sequence>
<name>A0A9P1KJ44_9CYAN</name>
<dbReference type="SUPFAM" id="SSF81585">
    <property type="entry name" value="PsbU/PolX domain-like"/>
    <property type="match status" value="1"/>
</dbReference>
<evidence type="ECO:0000256" key="7">
    <source>
        <dbReference type="HAMAP-Rule" id="MF_00589"/>
    </source>
</evidence>
<dbReference type="GO" id="GO:0031676">
    <property type="term" value="C:plasma membrane-derived thylakoid membrane"/>
    <property type="evidence" value="ECO:0007669"/>
    <property type="project" value="UniProtKB-SubCell"/>
</dbReference>
<proteinExistence type="inferred from homology"/>
<dbReference type="AlphaFoldDB" id="A0A9P1KJ44"/>
<dbReference type="Pfam" id="PF06514">
    <property type="entry name" value="PsbU"/>
    <property type="match status" value="1"/>
</dbReference>
<dbReference type="Gene3D" id="1.10.150.320">
    <property type="entry name" value="Photosystem II 12 kDa extrinsic protein"/>
    <property type="match status" value="1"/>
</dbReference>
<dbReference type="SMR" id="A0A9P1KJ44"/>
<protein>
    <recommendedName>
        <fullName evidence="7">Photosystem II extrinsic protein U</fullName>
        <shortName evidence="7">PSII-U</shortName>
        <shortName evidence="7">PsbU</shortName>
    </recommendedName>
    <alternativeName>
        <fullName evidence="7">Photosystem II 12 kDa extrinsic protein</fullName>
        <shortName evidence="7">PS II complex 12 kDa extrinsic protein</shortName>
    </alternativeName>
</protein>
<keyword evidence="5 7" id="KW-0472">Membrane</keyword>
<comment type="subunit">
    <text evidence="7">PSII is composed of 1 copy each of membrane proteins PsbA, PsbB, PsbC, PsbD, PsbE, PsbF, PsbH, PsbI, PsbJ, PsbK, PsbL, PsbM, PsbT, PsbX, PsbY, PsbZ, Psb30/Ycf12, peripheral proteins PsbO, CyanoQ (PsbQ), PsbU, PsbV and a large number of cofactors. It forms dimeric complexes.</text>
</comment>
<accession>A0A9P1KJ44</accession>
<dbReference type="EMBL" id="FO818640">
    <property type="protein sequence ID" value="CDM96560.1"/>
    <property type="molecule type" value="Genomic_DNA"/>
</dbReference>
<gene>
    <name evidence="7 8" type="primary">psbU</name>
    <name evidence="8" type="ORF">ARTHRO_40969</name>
</gene>
<keyword evidence="7" id="KW-0602">Photosynthesis</keyword>
<evidence type="ECO:0000256" key="1">
    <source>
        <dbReference type="ARBA" id="ARBA00004170"/>
    </source>
</evidence>